<feature type="transmembrane region" description="Helical" evidence="1">
    <location>
        <begin position="287"/>
        <end position="306"/>
    </location>
</feature>
<proteinExistence type="predicted"/>
<gene>
    <name evidence="2" type="ORF">SAMN06296429_108115</name>
</gene>
<feature type="transmembrane region" description="Helical" evidence="1">
    <location>
        <begin position="409"/>
        <end position="427"/>
    </location>
</feature>
<dbReference type="Proteomes" id="UP000192634">
    <property type="component" value="Unassembled WGS sequence"/>
</dbReference>
<feature type="transmembrane region" description="Helical" evidence="1">
    <location>
        <begin position="20"/>
        <end position="41"/>
    </location>
</feature>
<evidence type="ECO:0008006" key="4">
    <source>
        <dbReference type="Google" id="ProtNLM"/>
    </source>
</evidence>
<evidence type="ECO:0000313" key="3">
    <source>
        <dbReference type="Proteomes" id="UP000192634"/>
    </source>
</evidence>
<reference evidence="2 3" key="1">
    <citation type="submission" date="2017-04" db="EMBL/GenBank/DDBJ databases">
        <authorList>
            <person name="Afonso C.L."/>
            <person name="Miller P.J."/>
            <person name="Scott M.A."/>
            <person name="Spackman E."/>
            <person name="Goraichik I."/>
            <person name="Dimitrov K.M."/>
            <person name="Suarez D.L."/>
            <person name="Swayne D.E."/>
        </authorList>
    </citation>
    <scope>NUCLEOTIDE SEQUENCE [LARGE SCALE GENOMIC DNA]</scope>
    <source>
        <strain evidence="2 3">CGMCC 1.12511</strain>
    </source>
</reference>
<name>A0A1W2BKW5_9MICO</name>
<feature type="transmembrane region" description="Helical" evidence="1">
    <location>
        <begin position="632"/>
        <end position="655"/>
    </location>
</feature>
<feature type="transmembrane region" description="Helical" evidence="1">
    <location>
        <begin position="327"/>
        <end position="343"/>
    </location>
</feature>
<protein>
    <recommendedName>
        <fullName evidence="4">FtsX-like permease family protein</fullName>
    </recommendedName>
</protein>
<dbReference type="EMBL" id="FWXN01000008">
    <property type="protein sequence ID" value="SMC73440.1"/>
    <property type="molecule type" value="Genomic_DNA"/>
</dbReference>
<dbReference type="AlphaFoldDB" id="A0A1W2BKW5"/>
<feature type="transmembrane region" description="Helical" evidence="1">
    <location>
        <begin position="355"/>
        <end position="380"/>
    </location>
</feature>
<evidence type="ECO:0000313" key="2">
    <source>
        <dbReference type="EMBL" id="SMC73440.1"/>
    </source>
</evidence>
<feature type="transmembrane region" description="Helical" evidence="1">
    <location>
        <begin position="587"/>
        <end position="611"/>
    </location>
</feature>
<feature type="transmembrane region" description="Helical" evidence="1">
    <location>
        <begin position="192"/>
        <end position="215"/>
    </location>
</feature>
<accession>A0A1W2BKW5</accession>
<keyword evidence="1" id="KW-0812">Transmembrane</keyword>
<organism evidence="2 3">
    <name type="scientific">Janibacter indicus</name>
    <dbReference type="NCBI Taxonomy" id="857417"/>
    <lineage>
        <taxon>Bacteria</taxon>
        <taxon>Bacillati</taxon>
        <taxon>Actinomycetota</taxon>
        <taxon>Actinomycetes</taxon>
        <taxon>Micrococcales</taxon>
        <taxon>Intrasporangiaceae</taxon>
        <taxon>Janibacter</taxon>
    </lineage>
</organism>
<feature type="transmembrane region" description="Helical" evidence="1">
    <location>
        <begin position="244"/>
        <end position="267"/>
    </location>
</feature>
<keyword evidence="1" id="KW-0472">Membrane</keyword>
<keyword evidence="1" id="KW-1133">Transmembrane helix</keyword>
<evidence type="ECO:0000256" key="1">
    <source>
        <dbReference type="SAM" id="Phobius"/>
    </source>
</evidence>
<feature type="transmembrane region" description="Helical" evidence="1">
    <location>
        <begin position="675"/>
        <end position="702"/>
    </location>
</feature>
<sequence>MTKPGGHGALSRWRAEFWRALAAGGALAAALALVATTYGMYEVRAAGDARRAPQYAATFESGTTGITTDFAELPGVGQFSVVYLQARGDEAPMPPGLERDLAPGEVALSPALVAYAERHPDEHIDQRYGKVVSTIAPDGLSAPDEHLVYAAPATPAKPTQVVSAFGANPGFSPWQVGNGSAIFGESMQIFGLAYPLLGVIILILLPALLLVTAAAHSGVRPRQRHDLILTALGSPPGFRRRTRLAGGLPGAITGAALGAALVSIWVASSPRVPIVGSQLASGALPTTRTVGIAITAAAVTTIVWALMGRSRMQGNRPTVRSLRLPSWLVLLGPLLLWASYAITQQVRDNATAFAILTWFFALLCVPAVAISAAAATTGIGSALRRWALRRGNPSGIVAGAWLSNGGRRAFVLALVVLGISTVAFQAAQNSLVLTEPGAEGRRIAQTVGPGVAQVELYRGQPTAEWHDHLPSTYGVIAVRDDVLVGECALLNAVDLPCDEPISPGELTPRARALTSTLVLPDGATTRASSAPVAQDAGTYLVVARDGGTVRLSELAVASNAADGGLAKVGRPGDDWGSGEGYVIQARWIVPMTVLGLGIALAALVLSSLGAARDLASQMAGALALFAPRRRGVLAITTIAAGLPFVMSGVAAGYAGRTQAIPTLRKIDVPGALDPLTYVIVGGACVAALCSIALSTRLIVLAASTWRPGRER</sequence>